<dbReference type="AlphaFoldDB" id="A0AAW3MYR7"/>
<dbReference type="Gene3D" id="3.40.50.620">
    <property type="entry name" value="HUPs"/>
    <property type="match status" value="1"/>
</dbReference>
<dbReference type="InterPro" id="IPR050128">
    <property type="entry name" value="Sulfate_adenylyltrnsfr_sub2"/>
</dbReference>
<dbReference type="EMBL" id="LPBJ01000047">
    <property type="protein sequence ID" value="KVP97962.1"/>
    <property type="molecule type" value="Genomic_DNA"/>
</dbReference>
<dbReference type="PANTHER" id="PTHR43196">
    <property type="entry name" value="SULFATE ADENYLYLTRANSFERASE SUBUNIT 2"/>
    <property type="match status" value="1"/>
</dbReference>
<dbReference type="InterPro" id="IPR014729">
    <property type="entry name" value="Rossmann-like_a/b/a_fold"/>
</dbReference>
<name>A0AAW3MYR7_9BURK</name>
<dbReference type="RefSeq" id="WP_059954059.1">
    <property type="nucleotide sequence ID" value="NZ_LPBJ01000047.1"/>
</dbReference>
<gene>
    <name evidence="2" type="ORF">WJ96_05170</name>
</gene>
<dbReference type="SUPFAM" id="SSF52402">
    <property type="entry name" value="Adenine nucleotide alpha hydrolases-like"/>
    <property type="match status" value="1"/>
</dbReference>
<accession>A0AAW3MYR7</accession>
<proteinExistence type="predicted"/>
<dbReference type="InterPro" id="IPR002500">
    <property type="entry name" value="PAPS_reduct_dom"/>
</dbReference>
<dbReference type="PANTHER" id="PTHR43196:SF2">
    <property type="entry name" value="PHOSPHOADENOSINE PHOSPHOSULFATE REDUCTASE"/>
    <property type="match status" value="1"/>
</dbReference>
<keyword evidence="3" id="KW-1185">Reference proteome</keyword>
<dbReference type="GO" id="GO:0003824">
    <property type="term" value="F:catalytic activity"/>
    <property type="evidence" value="ECO:0007669"/>
    <property type="project" value="InterPro"/>
</dbReference>
<feature type="domain" description="Phosphoadenosine phosphosulphate reductase" evidence="1">
    <location>
        <begin position="179"/>
        <end position="281"/>
    </location>
</feature>
<dbReference type="Proteomes" id="UP000056453">
    <property type="component" value="Unassembled WGS sequence"/>
</dbReference>
<evidence type="ECO:0000313" key="2">
    <source>
        <dbReference type="EMBL" id="KVP97962.1"/>
    </source>
</evidence>
<evidence type="ECO:0000313" key="3">
    <source>
        <dbReference type="Proteomes" id="UP000056453"/>
    </source>
</evidence>
<protein>
    <submittedName>
        <fullName evidence="2">Phosphohydrolase</fullName>
    </submittedName>
</protein>
<evidence type="ECO:0000259" key="1">
    <source>
        <dbReference type="Pfam" id="PF01507"/>
    </source>
</evidence>
<dbReference type="Pfam" id="PF01507">
    <property type="entry name" value="PAPS_reduct"/>
    <property type="match status" value="1"/>
</dbReference>
<reference evidence="2 3" key="1">
    <citation type="submission" date="2015-11" db="EMBL/GenBank/DDBJ databases">
        <title>Expanding the genomic diversity of Burkholderia species for the development of highly accurate diagnostics.</title>
        <authorList>
            <person name="Sahl J."/>
            <person name="Keim P."/>
            <person name="Wagner D."/>
        </authorList>
    </citation>
    <scope>NUCLEOTIDE SEQUENCE [LARGE SCALE GENOMIC DNA]</scope>
    <source>
        <strain evidence="2 3">MSMB1808WGS</strain>
    </source>
</reference>
<organism evidence="2 3">
    <name type="scientific">Burkholderia ubonensis</name>
    <dbReference type="NCBI Taxonomy" id="101571"/>
    <lineage>
        <taxon>Bacteria</taxon>
        <taxon>Pseudomonadati</taxon>
        <taxon>Pseudomonadota</taxon>
        <taxon>Betaproteobacteria</taxon>
        <taxon>Burkholderiales</taxon>
        <taxon>Burkholderiaceae</taxon>
        <taxon>Burkholderia</taxon>
        <taxon>Burkholderia cepacia complex</taxon>
    </lineage>
</organism>
<comment type="caution">
    <text evidence="2">The sequence shown here is derived from an EMBL/GenBank/DDBJ whole genome shotgun (WGS) entry which is preliminary data.</text>
</comment>
<sequence>MTTHDLFGSAADAQDDTVVIPHLREQLGFGFPVGDAEKEKAGVYFSAPDIDLGRYDIAIIASSGGKDSIAALLHLIDAGFDMSKVELWHHDVDGREGSTLMDWTFMADYNRKLAQAFNLPLYFSWLEGGFEGEMLKENRPSRPHKVETPDGLLTLERDQSRIGTRLRFPQLSASLQTRWCSSALKIDVGRRALTNQERFEGKSVLFISGERREESSNRAMYNQLEPHACDRRGGRKARLVDAWRPVLHWSEEQVWDALRRHSVNAPVPYRLGWSRSSCMTCIYNGPQIWATIGKYFPQRIGAIAGYESRFGTTISRARIPIMDVARSAKPMEIEDLEALEQAGQHEYHLPVIGAPGTWKIPVGAFSKEGCGSV</sequence>